<proteinExistence type="inferred from homology"/>
<dbReference type="GO" id="GO:0005886">
    <property type="term" value="C:plasma membrane"/>
    <property type="evidence" value="ECO:0007669"/>
    <property type="project" value="UniProtKB-SubCell"/>
</dbReference>
<protein>
    <submittedName>
        <fullName evidence="9">MotA/TolQ/ExbB proton channel family protein</fullName>
    </submittedName>
</protein>
<organism evidence="9 10">
    <name type="scientific">Stakelama tenebrarum</name>
    <dbReference type="NCBI Taxonomy" id="2711215"/>
    <lineage>
        <taxon>Bacteria</taxon>
        <taxon>Pseudomonadati</taxon>
        <taxon>Pseudomonadota</taxon>
        <taxon>Alphaproteobacteria</taxon>
        <taxon>Sphingomonadales</taxon>
        <taxon>Sphingomonadaceae</taxon>
        <taxon>Stakelama</taxon>
    </lineage>
</organism>
<dbReference type="EMBL" id="CP049109">
    <property type="protein sequence ID" value="QIG78753.1"/>
    <property type="molecule type" value="Genomic_DNA"/>
</dbReference>
<dbReference type="PANTHER" id="PTHR30625">
    <property type="entry name" value="PROTEIN TOLQ"/>
    <property type="match status" value="1"/>
</dbReference>
<name>A0A6G6Y2B9_9SPHN</name>
<evidence type="ECO:0000256" key="1">
    <source>
        <dbReference type="ARBA" id="ARBA00004651"/>
    </source>
</evidence>
<accession>A0A6G6Y2B9</accession>
<sequence length="214" mass="22523">MHASDSLGAIGAFLALGGPVLAIILLLSVLALTVFLVKLFQFRQLRVGRHTQLRNAIRQWDAGQRDEARQTLARSGNYLARVAAMAIAVDGREGARARLESEAEQRLRMLERGLRFLDFVAQLAPLLGLFGTVLGMIEAFQAMQGAGAQVDPSVLAGGIWVALLTTAAGLALAMPVSAAVAWLESRIDGERALADLAISTVATPLPEAAGDGAA</sequence>
<feature type="domain" description="MotA/TolQ/ExbB proton channel" evidence="8">
    <location>
        <begin position="87"/>
        <end position="191"/>
    </location>
</feature>
<evidence type="ECO:0000256" key="4">
    <source>
        <dbReference type="ARBA" id="ARBA00022989"/>
    </source>
</evidence>
<feature type="transmembrane region" description="Helical" evidence="7">
    <location>
        <begin position="116"/>
        <end position="137"/>
    </location>
</feature>
<keyword evidence="6" id="KW-0653">Protein transport</keyword>
<evidence type="ECO:0000256" key="3">
    <source>
        <dbReference type="ARBA" id="ARBA00022692"/>
    </source>
</evidence>
<evidence type="ECO:0000259" key="8">
    <source>
        <dbReference type="Pfam" id="PF01618"/>
    </source>
</evidence>
<dbReference type="KEGG" id="spzr:G5C33_02400"/>
<feature type="transmembrane region" description="Helical" evidence="7">
    <location>
        <begin position="157"/>
        <end position="183"/>
    </location>
</feature>
<comment type="similarity">
    <text evidence="6">Belongs to the exbB/tolQ family.</text>
</comment>
<dbReference type="InterPro" id="IPR002898">
    <property type="entry name" value="MotA_ExbB_proton_chnl"/>
</dbReference>
<dbReference type="RefSeq" id="WP_165325751.1">
    <property type="nucleotide sequence ID" value="NZ_CP049109.1"/>
</dbReference>
<dbReference type="Pfam" id="PF01618">
    <property type="entry name" value="MotA_ExbB"/>
    <property type="match status" value="1"/>
</dbReference>
<evidence type="ECO:0000256" key="6">
    <source>
        <dbReference type="RuleBase" id="RU004057"/>
    </source>
</evidence>
<dbReference type="Proteomes" id="UP000501568">
    <property type="component" value="Chromosome"/>
</dbReference>
<evidence type="ECO:0000313" key="10">
    <source>
        <dbReference type="Proteomes" id="UP000501568"/>
    </source>
</evidence>
<keyword evidence="5 7" id="KW-0472">Membrane</keyword>
<keyword evidence="4 7" id="KW-1133">Transmembrane helix</keyword>
<evidence type="ECO:0000256" key="5">
    <source>
        <dbReference type="ARBA" id="ARBA00023136"/>
    </source>
</evidence>
<dbReference type="PANTHER" id="PTHR30625:SF11">
    <property type="entry name" value="MOTA_TOLQ_EXBB PROTON CHANNEL DOMAIN-CONTAINING PROTEIN"/>
    <property type="match status" value="1"/>
</dbReference>
<evidence type="ECO:0000256" key="2">
    <source>
        <dbReference type="ARBA" id="ARBA00022475"/>
    </source>
</evidence>
<dbReference type="InterPro" id="IPR050790">
    <property type="entry name" value="ExbB/TolQ_transport"/>
</dbReference>
<reference evidence="9 10" key="1">
    <citation type="submission" date="2020-02" db="EMBL/GenBank/DDBJ databases">
        <authorList>
            <person name="Zheng R.K."/>
            <person name="Sun C.M."/>
        </authorList>
    </citation>
    <scope>NUCLEOTIDE SEQUENCE [LARGE SCALE GENOMIC DNA]</scope>
    <source>
        <strain evidence="10">zrk23</strain>
    </source>
</reference>
<keyword evidence="3 7" id="KW-0812">Transmembrane</keyword>
<keyword evidence="6" id="KW-0813">Transport</keyword>
<dbReference type="AlphaFoldDB" id="A0A6G6Y2B9"/>
<evidence type="ECO:0000256" key="7">
    <source>
        <dbReference type="SAM" id="Phobius"/>
    </source>
</evidence>
<feature type="transmembrane region" description="Helical" evidence="7">
    <location>
        <begin position="12"/>
        <end position="37"/>
    </location>
</feature>
<dbReference type="GO" id="GO:0017038">
    <property type="term" value="P:protein import"/>
    <property type="evidence" value="ECO:0007669"/>
    <property type="project" value="TreeGrafter"/>
</dbReference>
<keyword evidence="2" id="KW-1003">Cell membrane</keyword>
<keyword evidence="10" id="KW-1185">Reference proteome</keyword>
<comment type="subcellular location">
    <subcellularLocation>
        <location evidence="1">Cell membrane</location>
        <topology evidence="1">Multi-pass membrane protein</topology>
    </subcellularLocation>
    <subcellularLocation>
        <location evidence="6">Membrane</location>
        <topology evidence="6">Multi-pass membrane protein</topology>
    </subcellularLocation>
</comment>
<gene>
    <name evidence="9" type="ORF">G5C33_02400</name>
</gene>
<evidence type="ECO:0000313" key="9">
    <source>
        <dbReference type="EMBL" id="QIG78753.1"/>
    </source>
</evidence>